<dbReference type="EnsemblMetazoa" id="MESCA004259-RA">
    <property type="protein sequence ID" value="MESCA004259-PA"/>
    <property type="gene ID" value="MESCA004259"/>
</dbReference>
<proteinExistence type="predicted"/>
<dbReference type="EMBL" id="CAQQ02058892">
    <property type="status" value="NOT_ANNOTATED_CDS"/>
    <property type="molecule type" value="Genomic_DNA"/>
</dbReference>
<accession>T1GL67</accession>
<reference evidence="2" key="1">
    <citation type="submission" date="2013-02" db="EMBL/GenBank/DDBJ databases">
        <authorList>
            <person name="Hughes D."/>
        </authorList>
    </citation>
    <scope>NUCLEOTIDE SEQUENCE</scope>
    <source>
        <strain>Durham</strain>
        <strain evidence="2">NC isolate 2 -- Noor lab</strain>
    </source>
</reference>
<sequence>MVLMDNDEDENNKILFNSQSDNCDRLMQGLESLDQSISWYFPACTDKLKSVVNLFSERQGYKYEIDGPTIWYYLPKEIAIKFQIPKITYKIYFL</sequence>
<dbReference type="EMBL" id="CAQQ02058893">
    <property type="status" value="NOT_ANNOTATED_CDS"/>
    <property type="molecule type" value="Genomic_DNA"/>
</dbReference>
<dbReference type="EMBL" id="CAQQ02058895">
    <property type="status" value="NOT_ANNOTATED_CDS"/>
    <property type="molecule type" value="Genomic_DNA"/>
</dbReference>
<name>T1GL67_MEGSC</name>
<protein>
    <submittedName>
        <fullName evidence="1">Uncharacterized protein</fullName>
    </submittedName>
</protein>
<dbReference type="AlphaFoldDB" id="T1GL67"/>
<dbReference type="HOGENOM" id="CLU_2388712_0_0_1"/>
<dbReference type="Proteomes" id="UP000015102">
    <property type="component" value="Unassembled WGS sequence"/>
</dbReference>
<dbReference type="EMBL" id="CAQQ02058894">
    <property type="status" value="NOT_ANNOTATED_CDS"/>
    <property type="molecule type" value="Genomic_DNA"/>
</dbReference>
<keyword evidence="2" id="KW-1185">Reference proteome</keyword>
<reference evidence="1" key="2">
    <citation type="submission" date="2015-06" db="UniProtKB">
        <authorList>
            <consortium name="EnsemblMetazoa"/>
        </authorList>
    </citation>
    <scope>IDENTIFICATION</scope>
</reference>
<evidence type="ECO:0000313" key="1">
    <source>
        <dbReference type="EnsemblMetazoa" id="MESCA004259-PA"/>
    </source>
</evidence>
<organism evidence="1 2">
    <name type="scientific">Megaselia scalaris</name>
    <name type="common">Humpbacked fly</name>
    <name type="synonym">Phora scalaris</name>
    <dbReference type="NCBI Taxonomy" id="36166"/>
    <lineage>
        <taxon>Eukaryota</taxon>
        <taxon>Metazoa</taxon>
        <taxon>Ecdysozoa</taxon>
        <taxon>Arthropoda</taxon>
        <taxon>Hexapoda</taxon>
        <taxon>Insecta</taxon>
        <taxon>Pterygota</taxon>
        <taxon>Neoptera</taxon>
        <taxon>Endopterygota</taxon>
        <taxon>Diptera</taxon>
        <taxon>Brachycera</taxon>
        <taxon>Muscomorpha</taxon>
        <taxon>Platypezoidea</taxon>
        <taxon>Phoridae</taxon>
        <taxon>Megaseliini</taxon>
        <taxon>Megaselia</taxon>
    </lineage>
</organism>
<evidence type="ECO:0000313" key="2">
    <source>
        <dbReference type="Proteomes" id="UP000015102"/>
    </source>
</evidence>